<keyword evidence="2" id="KW-1185">Reference proteome</keyword>
<name>A0ABT6AYZ9_9BURK</name>
<evidence type="ECO:0000313" key="2">
    <source>
        <dbReference type="Proteomes" id="UP001216674"/>
    </source>
</evidence>
<comment type="caution">
    <text evidence="1">The sequence shown here is derived from an EMBL/GenBank/DDBJ whole genome shotgun (WGS) entry which is preliminary data.</text>
</comment>
<dbReference type="EMBL" id="JARJLM010000515">
    <property type="protein sequence ID" value="MDF3837507.1"/>
    <property type="molecule type" value="Genomic_DNA"/>
</dbReference>
<reference evidence="1 2" key="1">
    <citation type="submission" date="2023-03" db="EMBL/GenBank/DDBJ databases">
        <title>Draft assemblies of triclosan tolerant bacteria isolated from returned activated sludge.</title>
        <authorList>
            <person name="Van Hamelsveld S."/>
        </authorList>
    </citation>
    <scope>NUCLEOTIDE SEQUENCE [LARGE SCALE GENOMIC DNA]</scope>
    <source>
        <strain evidence="1 2">GW210010_S58</strain>
    </source>
</reference>
<evidence type="ECO:0000313" key="1">
    <source>
        <dbReference type="EMBL" id="MDF3837507.1"/>
    </source>
</evidence>
<proteinExistence type="predicted"/>
<sequence>MLSPHEIAALMLIENAQHHHELNPADLNALLDRRLVWLEPQPQVHDRRLHLTNHGRHVLDAIAGKH</sequence>
<dbReference type="RefSeq" id="WP_276267691.1">
    <property type="nucleotide sequence ID" value="NZ_JARJLM010000515.1"/>
</dbReference>
<protein>
    <recommendedName>
        <fullName evidence="3">Preprotein translocase subunit SecA</fullName>
    </recommendedName>
</protein>
<gene>
    <name evidence="1" type="ORF">P3W85_31835</name>
</gene>
<evidence type="ECO:0008006" key="3">
    <source>
        <dbReference type="Google" id="ProtNLM"/>
    </source>
</evidence>
<dbReference type="Proteomes" id="UP001216674">
    <property type="component" value="Unassembled WGS sequence"/>
</dbReference>
<organism evidence="1 2">
    <name type="scientific">Cupriavidus basilensis</name>
    <dbReference type="NCBI Taxonomy" id="68895"/>
    <lineage>
        <taxon>Bacteria</taxon>
        <taxon>Pseudomonadati</taxon>
        <taxon>Pseudomonadota</taxon>
        <taxon>Betaproteobacteria</taxon>
        <taxon>Burkholderiales</taxon>
        <taxon>Burkholderiaceae</taxon>
        <taxon>Cupriavidus</taxon>
    </lineage>
</organism>
<accession>A0ABT6AYZ9</accession>